<name>A0A645E2Q3_9ZZZZ</name>
<gene>
    <name evidence="1" type="ORF">SDC9_143133</name>
</gene>
<organism evidence="1">
    <name type="scientific">bioreactor metagenome</name>
    <dbReference type="NCBI Taxonomy" id="1076179"/>
    <lineage>
        <taxon>unclassified sequences</taxon>
        <taxon>metagenomes</taxon>
        <taxon>ecological metagenomes</taxon>
    </lineage>
</organism>
<reference evidence="1" key="1">
    <citation type="submission" date="2019-08" db="EMBL/GenBank/DDBJ databases">
        <authorList>
            <person name="Kucharzyk K."/>
            <person name="Murdoch R.W."/>
            <person name="Higgins S."/>
            <person name="Loffler F."/>
        </authorList>
    </citation>
    <scope>NUCLEOTIDE SEQUENCE</scope>
</reference>
<evidence type="ECO:0000313" key="1">
    <source>
        <dbReference type="EMBL" id="MPM95977.1"/>
    </source>
</evidence>
<dbReference type="InterPro" id="IPR044036">
    <property type="entry name" value="DUF5752"/>
</dbReference>
<dbReference type="EMBL" id="VSSQ01042401">
    <property type="protein sequence ID" value="MPM95977.1"/>
    <property type="molecule type" value="Genomic_DNA"/>
</dbReference>
<sequence>MSWKQADRAFHFTQTQLIIVETSLVAESPENLAEAVASSSRGSIFFHFIEAKRRVREDRRDDFSRWLEHFGETTAEAREKLSILDPYLYSLTELREKIVAILGKSLVIEGVERL</sequence>
<proteinExistence type="predicted"/>
<dbReference type="AlphaFoldDB" id="A0A645E2Q3"/>
<protein>
    <submittedName>
        <fullName evidence="1">Uncharacterized protein</fullName>
    </submittedName>
</protein>
<accession>A0A645E2Q3</accession>
<comment type="caution">
    <text evidence="1">The sequence shown here is derived from an EMBL/GenBank/DDBJ whole genome shotgun (WGS) entry which is preliminary data.</text>
</comment>
<dbReference type="Pfam" id="PF19027">
    <property type="entry name" value="DUF5752"/>
    <property type="match status" value="1"/>
</dbReference>